<dbReference type="PANTHER" id="PTHR13878:SF91">
    <property type="entry name" value="FAD BINDING DOMAIN PROTEIN (AFU_ORTHOLOGUE AFUA_6G12070)-RELATED"/>
    <property type="match status" value="1"/>
</dbReference>
<dbReference type="InterPro" id="IPR006094">
    <property type="entry name" value="Oxid_FAD_bind_N"/>
</dbReference>
<dbReference type="SUPFAM" id="SSF56176">
    <property type="entry name" value="FAD-binding/transporter-associated domain-like"/>
    <property type="match status" value="1"/>
</dbReference>
<dbReference type="InterPro" id="IPR016169">
    <property type="entry name" value="FAD-bd_PCMH_sub2"/>
</dbReference>
<dbReference type="PROSITE" id="PS51387">
    <property type="entry name" value="FAD_PCMH"/>
    <property type="match status" value="1"/>
</dbReference>
<dbReference type="Proteomes" id="UP001383192">
    <property type="component" value="Unassembled WGS sequence"/>
</dbReference>
<name>A0AAW0DTS8_9AGAR</name>
<comment type="caution">
    <text evidence="4">The sequence shown here is derived from an EMBL/GenBank/DDBJ whole genome shotgun (WGS) entry which is preliminary data.</text>
</comment>
<reference evidence="4 5" key="1">
    <citation type="submission" date="2024-01" db="EMBL/GenBank/DDBJ databases">
        <title>A draft genome for a cacao thread blight-causing isolate of Paramarasmius palmivorus.</title>
        <authorList>
            <person name="Baruah I.K."/>
            <person name="Bukari Y."/>
            <person name="Amoako-Attah I."/>
            <person name="Meinhardt L.W."/>
            <person name="Bailey B.A."/>
            <person name="Cohen S.P."/>
        </authorList>
    </citation>
    <scope>NUCLEOTIDE SEQUENCE [LARGE SCALE GENOMIC DNA]</scope>
    <source>
        <strain evidence="4 5">GH-12</strain>
    </source>
</reference>
<keyword evidence="5" id="KW-1185">Reference proteome</keyword>
<keyword evidence="2" id="KW-0560">Oxidoreductase</keyword>
<dbReference type="EMBL" id="JAYKXP010000009">
    <property type="protein sequence ID" value="KAK7054541.1"/>
    <property type="molecule type" value="Genomic_DNA"/>
</dbReference>
<dbReference type="PANTHER" id="PTHR13878">
    <property type="entry name" value="GULONOLACTONE OXIDASE"/>
    <property type="match status" value="1"/>
</dbReference>
<dbReference type="Gene3D" id="3.30.465.10">
    <property type="match status" value="1"/>
</dbReference>
<evidence type="ECO:0000259" key="3">
    <source>
        <dbReference type="PROSITE" id="PS51387"/>
    </source>
</evidence>
<protein>
    <recommendedName>
        <fullName evidence="3">FAD-binding PCMH-type domain-containing protein</fullName>
    </recommendedName>
</protein>
<dbReference type="AlphaFoldDB" id="A0AAW0DTS8"/>
<dbReference type="InterPro" id="IPR036318">
    <property type="entry name" value="FAD-bd_PCMH-like_sf"/>
</dbReference>
<gene>
    <name evidence="4" type="ORF">VNI00_003739</name>
</gene>
<feature type="domain" description="FAD-binding PCMH-type" evidence="3">
    <location>
        <begin position="37"/>
        <end position="224"/>
    </location>
</feature>
<evidence type="ECO:0000313" key="4">
    <source>
        <dbReference type="EMBL" id="KAK7054541.1"/>
    </source>
</evidence>
<dbReference type="GO" id="GO:0016491">
    <property type="term" value="F:oxidoreductase activity"/>
    <property type="evidence" value="ECO:0007669"/>
    <property type="project" value="UniProtKB-KW"/>
</dbReference>
<dbReference type="InterPro" id="IPR050432">
    <property type="entry name" value="FAD-linked_Oxidoreductases_BP"/>
</dbReference>
<dbReference type="Pfam" id="PF01565">
    <property type="entry name" value="FAD_binding_4"/>
    <property type="match status" value="1"/>
</dbReference>
<accession>A0AAW0DTS8</accession>
<organism evidence="4 5">
    <name type="scientific">Paramarasmius palmivorus</name>
    <dbReference type="NCBI Taxonomy" id="297713"/>
    <lineage>
        <taxon>Eukaryota</taxon>
        <taxon>Fungi</taxon>
        <taxon>Dikarya</taxon>
        <taxon>Basidiomycota</taxon>
        <taxon>Agaricomycotina</taxon>
        <taxon>Agaricomycetes</taxon>
        <taxon>Agaricomycetidae</taxon>
        <taxon>Agaricales</taxon>
        <taxon>Marasmiineae</taxon>
        <taxon>Marasmiaceae</taxon>
        <taxon>Paramarasmius</taxon>
    </lineage>
</organism>
<comment type="similarity">
    <text evidence="1">Belongs to the oxygen-dependent FAD-linked oxidoreductase family.</text>
</comment>
<dbReference type="GO" id="GO:0071949">
    <property type="term" value="F:FAD binding"/>
    <property type="evidence" value="ECO:0007669"/>
    <property type="project" value="InterPro"/>
</dbReference>
<sequence length="443" mass="48872">MTGYTNPQWETCQSTGEQCLFDSQRDIAPEYRQNCRIGSVPAYFIDIHSEQDVLTAFRFSKEHNVSLVIKNTGHDYKGRSSAPGSLGLWVRLLQEFIDAISYERNFIPEGCYSDVPLPAVYLGAGVQWYEAFDFAEENNITLVGGSDRTVGTSGGWLQGGGHSMLSNTMGLGVDRALQFRVVTPDGQYLTANSCQNQDLFFALRGGGGGTFGVVMESTVLASPQITLQMIHVSFGSSDENLTRDLWTIMVANGLRWATEGWGGIATSNIAIYVNPNLGHDDALESIEPLLEFAERLQMDGVAKVTVITTEFSSWGRFFDWFSSRYVASVGVSLALSSRLVNKELFTTSVNQHTLVDALLEASKITPRLILMLSTPFSFHGDGQTSINEAWRSSLYHVTVASTWTWNATIDEKRDAYQKVRNSINHLRALTPDAAYVVGSLSES</sequence>
<proteinExistence type="inferred from homology"/>
<evidence type="ECO:0000313" key="5">
    <source>
        <dbReference type="Proteomes" id="UP001383192"/>
    </source>
</evidence>
<dbReference type="InterPro" id="IPR016166">
    <property type="entry name" value="FAD-bd_PCMH"/>
</dbReference>
<evidence type="ECO:0000256" key="2">
    <source>
        <dbReference type="ARBA" id="ARBA00023002"/>
    </source>
</evidence>
<evidence type="ECO:0000256" key="1">
    <source>
        <dbReference type="ARBA" id="ARBA00005466"/>
    </source>
</evidence>